<evidence type="ECO:0000256" key="9">
    <source>
        <dbReference type="SAM" id="MobiDB-lite"/>
    </source>
</evidence>
<dbReference type="GO" id="GO:0003723">
    <property type="term" value="F:RNA binding"/>
    <property type="evidence" value="ECO:0007669"/>
    <property type="project" value="UniProtKB-UniRule"/>
</dbReference>
<proteinExistence type="inferred from homology"/>
<dbReference type="GO" id="GO:0008270">
    <property type="term" value="F:zinc ion binding"/>
    <property type="evidence" value="ECO:0007669"/>
    <property type="project" value="UniProtKB-KW"/>
</dbReference>
<feature type="domain" description="Nanos-type" evidence="10">
    <location>
        <begin position="710"/>
        <end position="764"/>
    </location>
</feature>
<evidence type="ECO:0000256" key="2">
    <source>
        <dbReference type="ARBA" id="ARBA00022490"/>
    </source>
</evidence>
<evidence type="ECO:0000256" key="7">
    <source>
        <dbReference type="ARBA" id="ARBA00022884"/>
    </source>
</evidence>
<dbReference type="Proteomes" id="UP000276133">
    <property type="component" value="Unassembled WGS sequence"/>
</dbReference>
<feature type="region of interest" description="Disordered" evidence="9">
    <location>
        <begin position="1"/>
        <end position="49"/>
    </location>
</feature>
<sequence>MSAVSESMVQQFEAKESEQELNENIVEDEQNDQKEEMESKQLNGDTSKAGLNCSNGSSGIGSLIGSPNGDQVANNSIYTGFSSGNDCSSHQDSSDCGHSAKINANAPPFNLAKGSNFQVPAELISKLSLSNQNTTNNSSNDNLSNLDDADGNQMYFSGMNYHSLPTGMGNNSQFDYELFSNEFSGVEKQLAMQLTSNPNVLDAVIGNKKNMDSQKQQQLLAQAIAAANLLAQNAPNNTNTNNTSEHKNRSLMENIDQLNSKFLNQKQSYDQNVQKNLNSLLAAASSFGQNGSDQMSSFQSASPMKRQSAGAYLNPNVIFSTPIQPSSSPTSSNSVNNRFSDGNRFYAKQSNQSNSPDKMNSMSASNSSFNMDMANSNPNASVNSAYEDDEVFSQNSSLNFSQSGNSAASNQNIDMYQFYRTLLASNLNSSNISELLMNQSANLSNLSIGSVNDILNSNNSNNFLNLSNLNNSSFNQSKMNNFSQANNSGHSFSQNQNLPNAAFAAAFFKQRQNSQMMNNRSSSSYMGGQSTNPSQASMAHFMSPQNQSMNNTDPKRRVNSIATAYNFGSNSNNSPLFPSASTHNVGPNASHLLQHSSLVSSAPFISSAANQSTASVLGNNSPLSQTISSLQNQSSPMMSNLENFATINSSPMHHSNPLMSFSSSSGSPLSNTLLSSSGKPLRSERLPPQMVEEIIKQAKLRRKQGGKKEVCVFCRNNGEKEQFFASHTLKDAQNNVACPVLRLYQCPICHANGDQAHTIKYCPYAEKDSPKLKEFSRLSAATALFLNSLNGGSTPPNTSPPETPSPLNQTPSQAHRLSFLGQGISPNMSSPNNAFAQALNQFGNFNNFNLSSACLQAKTDLNMNGNKASNEMNNNGLLAASGQVNMK</sequence>
<keyword evidence="5" id="KW-0862">Zinc</keyword>
<comment type="subcellular location">
    <subcellularLocation>
        <location evidence="1">Cytoplasm</location>
    </subcellularLocation>
</comment>
<evidence type="ECO:0000256" key="5">
    <source>
        <dbReference type="ARBA" id="ARBA00022833"/>
    </source>
</evidence>
<dbReference type="PANTHER" id="PTHR12887">
    <property type="entry name" value="NANOS PROTEIN"/>
    <property type="match status" value="1"/>
</dbReference>
<name>A0A3M7T8V5_BRAPC</name>
<keyword evidence="2" id="KW-0963">Cytoplasm</keyword>
<organism evidence="11 12">
    <name type="scientific">Brachionus plicatilis</name>
    <name type="common">Marine rotifer</name>
    <name type="synonym">Brachionus muelleri</name>
    <dbReference type="NCBI Taxonomy" id="10195"/>
    <lineage>
        <taxon>Eukaryota</taxon>
        <taxon>Metazoa</taxon>
        <taxon>Spiralia</taxon>
        <taxon>Gnathifera</taxon>
        <taxon>Rotifera</taxon>
        <taxon>Eurotatoria</taxon>
        <taxon>Monogononta</taxon>
        <taxon>Pseudotrocha</taxon>
        <taxon>Ploima</taxon>
        <taxon>Brachionidae</taxon>
        <taxon>Brachionus</taxon>
    </lineage>
</organism>
<dbReference type="STRING" id="10195.A0A3M7T8V5"/>
<keyword evidence="6 8" id="KW-0810">Translation regulation</keyword>
<evidence type="ECO:0000256" key="4">
    <source>
        <dbReference type="ARBA" id="ARBA00022771"/>
    </source>
</evidence>
<evidence type="ECO:0000313" key="12">
    <source>
        <dbReference type="Proteomes" id="UP000276133"/>
    </source>
</evidence>
<dbReference type="PROSITE" id="PS51522">
    <property type="entry name" value="ZF_NANOS"/>
    <property type="match status" value="1"/>
</dbReference>
<evidence type="ECO:0000256" key="3">
    <source>
        <dbReference type="ARBA" id="ARBA00022723"/>
    </source>
</evidence>
<feature type="compositionally biased region" description="Low complexity" evidence="9">
    <location>
        <begin position="359"/>
        <end position="383"/>
    </location>
</feature>
<evidence type="ECO:0000313" key="11">
    <source>
        <dbReference type="EMBL" id="RNA44399.1"/>
    </source>
</evidence>
<keyword evidence="7 8" id="KW-0694">RNA-binding</keyword>
<dbReference type="Gene3D" id="4.10.60.30">
    <property type="entry name" value="Nanos, RNA-binding domain"/>
    <property type="match status" value="1"/>
</dbReference>
<keyword evidence="4 8" id="KW-0863">Zinc-finger</keyword>
<accession>A0A3M7T8V5</accession>
<dbReference type="InterPro" id="IPR038129">
    <property type="entry name" value="Nanos_sf"/>
</dbReference>
<feature type="region of interest" description="Disordered" evidence="9">
    <location>
        <begin position="320"/>
        <end position="383"/>
    </location>
</feature>
<dbReference type="OrthoDB" id="10010129at2759"/>
<dbReference type="GO" id="GO:0005737">
    <property type="term" value="C:cytoplasm"/>
    <property type="evidence" value="ECO:0007669"/>
    <property type="project" value="UniProtKB-SubCell"/>
</dbReference>
<comment type="caution">
    <text evidence="11">The sequence shown here is derived from an EMBL/GenBank/DDBJ whole genome shotgun (WGS) entry which is preliminary data.</text>
</comment>
<evidence type="ECO:0000256" key="8">
    <source>
        <dbReference type="PROSITE-ProRule" id="PRU00855"/>
    </source>
</evidence>
<evidence type="ECO:0000259" key="10">
    <source>
        <dbReference type="PROSITE" id="PS51522"/>
    </source>
</evidence>
<dbReference type="AlphaFoldDB" id="A0A3M7T8V5"/>
<feature type="compositionally biased region" description="Low complexity" evidence="9">
    <location>
        <begin position="320"/>
        <end position="337"/>
    </location>
</feature>
<evidence type="ECO:0000256" key="1">
    <source>
        <dbReference type="ARBA" id="ARBA00004496"/>
    </source>
</evidence>
<comment type="similarity">
    <text evidence="8">Belongs to the nanos family.</text>
</comment>
<reference evidence="11 12" key="1">
    <citation type="journal article" date="2018" name="Sci. Rep.">
        <title>Genomic signatures of local adaptation to the degree of environmental predictability in rotifers.</title>
        <authorList>
            <person name="Franch-Gras L."/>
            <person name="Hahn C."/>
            <person name="Garcia-Roger E.M."/>
            <person name="Carmona M.J."/>
            <person name="Serra M."/>
            <person name="Gomez A."/>
        </authorList>
    </citation>
    <scope>NUCLEOTIDE SEQUENCE [LARGE SCALE GENOMIC DNA]</scope>
    <source>
        <strain evidence="11">HYR1</strain>
    </source>
</reference>
<dbReference type="InterPro" id="IPR008705">
    <property type="entry name" value="Nanos/Xcar2"/>
</dbReference>
<dbReference type="InterPro" id="IPR024161">
    <property type="entry name" value="Znf_nanos-typ"/>
</dbReference>
<feature type="compositionally biased region" description="Polar residues" evidence="9">
    <location>
        <begin position="348"/>
        <end position="358"/>
    </location>
</feature>
<dbReference type="GO" id="GO:0006417">
    <property type="term" value="P:regulation of translation"/>
    <property type="evidence" value="ECO:0007669"/>
    <property type="project" value="UniProtKB-UniRule"/>
</dbReference>
<gene>
    <name evidence="11" type="ORF">BpHYR1_047871</name>
</gene>
<evidence type="ECO:0000256" key="6">
    <source>
        <dbReference type="ARBA" id="ARBA00022845"/>
    </source>
</evidence>
<feature type="region of interest" description="Disordered" evidence="9">
    <location>
        <begin position="789"/>
        <end position="812"/>
    </location>
</feature>
<keyword evidence="3" id="KW-0479">Metal-binding</keyword>
<feature type="compositionally biased region" description="Acidic residues" evidence="9">
    <location>
        <begin position="19"/>
        <end position="30"/>
    </location>
</feature>
<protein>
    <submittedName>
        <fullName evidence="11">Nanos 1</fullName>
    </submittedName>
</protein>
<dbReference type="Pfam" id="PF05741">
    <property type="entry name" value="zf-nanos"/>
    <property type="match status" value="1"/>
</dbReference>
<feature type="compositionally biased region" description="Polar residues" evidence="9">
    <location>
        <begin position="1"/>
        <end position="10"/>
    </location>
</feature>
<keyword evidence="12" id="KW-1185">Reference proteome</keyword>
<dbReference type="EMBL" id="REGN01000111">
    <property type="protein sequence ID" value="RNA44399.1"/>
    <property type="molecule type" value="Genomic_DNA"/>
</dbReference>